<evidence type="ECO:0000256" key="4">
    <source>
        <dbReference type="ARBA" id="ARBA00024042"/>
    </source>
</evidence>
<dbReference type="Gene3D" id="3.20.20.70">
    <property type="entry name" value="Aldolase class I"/>
    <property type="match status" value="1"/>
</dbReference>
<dbReference type="InterPro" id="IPR012133">
    <property type="entry name" value="Alpha-hydoxy_acid_DH_FMN"/>
</dbReference>
<dbReference type="PROSITE" id="PS00557">
    <property type="entry name" value="FMN_HYDROXY_ACID_DH_1"/>
    <property type="match status" value="1"/>
</dbReference>
<dbReference type="PANTHER" id="PTHR10578">
    <property type="entry name" value="S -2-HYDROXY-ACID OXIDASE-RELATED"/>
    <property type="match status" value="1"/>
</dbReference>
<gene>
    <name evidence="10" type="primary">CSON003426</name>
</gene>
<feature type="binding site" evidence="8">
    <location>
        <begin position="309"/>
        <end position="310"/>
    </location>
    <ligand>
        <name>FMN</name>
        <dbReference type="ChEBI" id="CHEBI:58210"/>
    </ligand>
</feature>
<dbReference type="GO" id="GO:0001561">
    <property type="term" value="P:fatty acid alpha-oxidation"/>
    <property type="evidence" value="ECO:0007669"/>
    <property type="project" value="TreeGrafter"/>
</dbReference>
<dbReference type="GO" id="GO:0010181">
    <property type="term" value="F:FMN binding"/>
    <property type="evidence" value="ECO:0007669"/>
    <property type="project" value="InterPro"/>
</dbReference>
<keyword evidence="3" id="KW-0560">Oxidoreductase</keyword>
<dbReference type="Pfam" id="PF01070">
    <property type="entry name" value="FMN_dh"/>
    <property type="match status" value="1"/>
</dbReference>
<evidence type="ECO:0000256" key="8">
    <source>
        <dbReference type="PIRSR" id="PIRSR000138-2"/>
    </source>
</evidence>
<dbReference type="SUPFAM" id="SSF51395">
    <property type="entry name" value="FMN-linked oxidoreductases"/>
    <property type="match status" value="1"/>
</dbReference>
<evidence type="ECO:0000256" key="5">
    <source>
        <dbReference type="ARBA" id="ARBA00029325"/>
    </source>
</evidence>
<dbReference type="InterPro" id="IPR013785">
    <property type="entry name" value="Aldolase_TIM"/>
</dbReference>
<comment type="catalytic activity">
    <reaction evidence="5">
        <text>a (2S)-2-hydroxycarboxylate + O2 = a 2-oxocarboxylate + H2O2</text>
        <dbReference type="Rhea" id="RHEA:16789"/>
        <dbReference type="ChEBI" id="CHEBI:15379"/>
        <dbReference type="ChEBI" id="CHEBI:16240"/>
        <dbReference type="ChEBI" id="CHEBI:35179"/>
        <dbReference type="ChEBI" id="CHEBI:58123"/>
        <dbReference type="EC" id="1.1.3.15"/>
    </reaction>
    <physiologicalReaction direction="left-to-right" evidence="5">
        <dbReference type="Rhea" id="RHEA:16790"/>
    </physiologicalReaction>
</comment>
<dbReference type="AlphaFoldDB" id="A0A336MQZ0"/>
<feature type="binding site" evidence="8">
    <location>
        <begin position="77"/>
        <end position="79"/>
    </location>
    <ligand>
        <name>FMN</name>
        <dbReference type="ChEBI" id="CHEBI:58210"/>
    </ligand>
</feature>
<feature type="binding site" evidence="8">
    <location>
        <position position="24"/>
    </location>
    <ligand>
        <name>glyoxylate</name>
        <dbReference type="ChEBI" id="CHEBI:36655"/>
    </ligand>
</feature>
<keyword evidence="8" id="KW-0288">FMN</keyword>
<comment type="cofactor">
    <cofactor evidence="1">
        <name>FMN</name>
        <dbReference type="ChEBI" id="CHEBI:58210"/>
    </cofactor>
</comment>
<reference evidence="10" key="1">
    <citation type="submission" date="2018-07" db="EMBL/GenBank/DDBJ databases">
        <authorList>
            <person name="Quirk P.G."/>
            <person name="Krulwich T.A."/>
        </authorList>
    </citation>
    <scope>NUCLEOTIDE SEQUENCE</scope>
</reference>
<comment type="catalytic activity">
    <reaction evidence="6">
        <text>2-hydroxyoctanoate + O2 = 2-oxooctanoate + H2O2</text>
        <dbReference type="Rhea" id="RHEA:67940"/>
        <dbReference type="ChEBI" id="CHEBI:15379"/>
        <dbReference type="ChEBI" id="CHEBI:16240"/>
        <dbReference type="ChEBI" id="CHEBI:133514"/>
        <dbReference type="ChEBI" id="CHEBI:176689"/>
    </reaction>
    <physiologicalReaction direction="left-to-right" evidence="6">
        <dbReference type="Rhea" id="RHEA:67941"/>
    </physiologicalReaction>
</comment>
<feature type="binding site" evidence="8">
    <location>
        <position position="128"/>
    </location>
    <ligand>
        <name>FMN</name>
        <dbReference type="ChEBI" id="CHEBI:58210"/>
    </ligand>
</feature>
<feature type="binding site" evidence="8">
    <location>
        <position position="258"/>
    </location>
    <ligand>
        <name>FMN</name>
        <dbReference type="ChEBI" id="CHEBI:58210"/>
    </ligand>
</feature>
<dbReference type="EMBL" id="UFQT01001621">
    <property type="protein sequence ID" value="SSX31203.1"/>
    <property type="molecule type" value="Genomic_DNA"/>
</dbReference>
<evidence type="ECO:0000259" key="9">
    <source>
        <dbReference type="PROSITE" id="PS51349"/>
    </source>
</evidence>
<dbReference type="PANTHER" id="PTHR10578:SF149">
    <property type="entry name" value="2-HYDROXYACID OXIDASE 2"/>
    <property type="match status" value="1"/>
</dbReference>
<dbReference type="FunFam" id="3.20.20.70:FF:000056">
    <property type="entry name" value="hydroxyacid oxidase 2"/>
    <property type="match status" value="1"/>
</dbReference>
<sequence>MSFVCLNDFQNAAFKLIPKNALDYYKSGAGDELTLRLNQTTWDKIRIRPRILRDVTTRDLSTNVLGLNLSMPLGIAPTAMQRMAHPDGEIANAKAAGKCGIVFTLSTIATSSIEELGENAPNTLKWFQLYIYKDRELTRNLVKRAEKANFKALVLTVDAPIFGLRRADMRNKFTLPSHLSLANFSGDKAMGVKSKGGSGINEYVTSQFDPSLTWDDVIWLKSISKLPLILKGILTAEDAILAADAGVDGIIVSNHGARQIDSTPSTIEALPEISKAVGHRVTVMLDGGIRQGTDIFKALALGAKLVFIGRPAIWGLSIDGEKGVEKVIEILRKELDVTMTLMGCTKISDITRDMVVHENNYSKL</sequence>
<feature type="binding site" evidence="8">
    <location>
        <position position="231"/>
    </location>
    <ligand>
        <name>FMN</name>
        <dbReference type="ChEBI" id="CHEBI:58210"/>
    </ligand>
</feature>
<dbReference type="PIRSF" id="PIRSF000138">
    <property type="entry name" value="Al-hdrx_acd_dh"/>
    <property type="match status" value="1"/>
</dbReference>
<feature type="binding site" evidence="8">
    <location>
        <begin position="286"/>
        <end position="290"/>
    </location>
    <ligand>
        <name>FMN</name>
        <dbReference type="ChEBI" id="CHEBI:58210"/>
    </ligand>
</feature>
<organism evidence="10">
    <name type="scientific">Culicoides sonorensis</name>
    <name type="common">Biting midge</name>
    <dbReference type="NCBI Taxonomy" id="179676"/>
    <lineage>
        <taxon>Eukaryota</taxon>
        <taxon>Metazoa</taxon>
        <taxon>Ecdysozoa</taxon>
        <taxon>Arthropoda</taxon>
        <taxon>Hexapoda</taxon>
        <taxon>Insecta</taxon>
        <taxon>Pterygota</taxon>
        <taxon>Neoptera</taxon>
        <taxon>Endopterygota</taxon>
        <taxon>Diptera</taxon>
        <taxon>Nematocera</taxon>
        <taxon>Chironomoidea</taxon>
        <taxon>Ceratopogonidae</taxon>
        <taxon>Ceratopogoninae</taxon>
        <taxon>Culicoides</taxon>
        <taxon>Monoculicoides</taxon>
    </lineage>
</organism>
<evidence type="ECO:0000256" key="1">
    <source>
        <dbReference type="ARBA" id="ARBA00001917"/>
    </source>
</evidence>
<feature type="binding site" evidence="8">
    <location>
        <position position="130"/>
    </location>
    <ligand>
        <name>FMN</name>
        <dbReference type="ChEBI" id="CHEBI:58210"/>
    </ligand>
</feature>
<dbReference type="VEuPathDB" id="VectorBase:CSON003426"/>
<evidence type="ECO:0000256" key="6">
    <source>
        <dbReference type="ARBA" id="ARBA00029327"/>
    </source>
</evidence>
<comment type="similarity">
    <text evidence="4">Belongs to the FMN-dependent alpha-hydroxy acid dehydrogenase family.</text>
</comment>
<dbReference type="GO" id="GO:0005782">
    <property type="term" value="C:peroxisomal matrix"/>
    <property type="evidence" value="ECO:0007669"/>
    <property type="project" value="TreeGrafter"/>
</dbReference>
<feature type="binding site" evidence="8">
    <location>
        <position position="253"/>
    </location>
    <ligand>
        <name>FMN</name>
        <dbReference type="ChEBI" id="CHEBI:58210"/>
    </ligand>
</feature>
<evidence type="ECO:0000256" key="3">
    <source>
        <dbReference type="ARBA" id="ARBA00023002"/>
    </source>
</evidence>
<dbReference type="InterPro" id="IPR008259">
    <property type="entry name" value="FMN_hydac_DH_AS"/>
</dbReference>
<dbReference type="CDD" id="cd02809">
    <property type="entry name" value="alpha_hydroxyacid_oxid_FMN"/>
    <property type="match status" value="1"/>
</dbReference>
<evidence type="ECO:0000313" key="10">
    <source>
        <dbReference type="EMBL" id="SSX31203.1"/>
    </source>
</evidence>
<dbReference type="PROSITE" id="PS51349">
    <property type="entry name" value="FMN_HYDROXY_ACID_DH_2"/>
    <property type="match status" value="1"/>
</dbReference>
<accession>A0A336MQZ0</accession>
<name>A0A336MQZ0_CULSO</name>
<feature type="binding site" evidence="8">
    <location>
        <position position="255"/>
    </location>
    <ligand>
        <name>glyoxylate</name>
        <dbReference type="ChEBI" id="CHEBI:36655"/>
    </ligand>
</feature>
<dbReference type="EC" id="1.1.3.15" evidence="2"/>
<keyword evidence="8" id="KW-0285">Flavoprotein</keyword>
<dbReference type="OMA" id="AGMSNTH"/>
<feature type="binding site" evidence="8">
    <location>
        <position position="106"/>
    </location>
    <ligand>
        <name>FMN</name>
        <dbReference type="ChEBI" id="CHEBI:58210"/>
    </ligand>
</feature>
<evidence type="ECO:0000256" key="2">
    <source>
        <dbReference type="ARBA" id="ARBA00013087"/>
    </source>
</evidence>
<feature type="domain" description="FMN hydroxy acid dehydrogenase" evidence="9">
    <location>
        <begin position="1"/>
        <end position="360"/>
    </location>
</feature>
<dbReference type="InterPro" id="IPR000262">
    <property type="entry name" value="FMN-dep_DH"/>
</dbReference>
<evidence type="ECO:0000256" key="7">
    <source>
        <dbReference type="PIRSR" id="PIRSR000138-1"/>
    </source>
</evidence>
<dbReference type="GO" id="GO:0003973">
    <property type="term" value="F:(S)-2-hydroxy-acid oxidase activity"/>
    <property type="evidence" value="ECO:0007669"/>
    <property type="project" value="UniProtKB-EC"/>
</dbReference>
<feature type="binding site" evidence="8">
    <location>
        <position position="156"/>
    </location>
    <ligand>
        <name>FMN</name>
        <dbReference type="ChEBI" id="CHEBI:58210"/>
    </ligand>
</feature>
<protein>
    <recommendedName>
        <fullName evidence="2">(S)-2-hydroxy-acid oxidase</fullName>
        <ecNumber evidence="2">1.1.3.15</ecNumber>
    </recommendedName>
</protein>
<feature type="binding site" evidence="8">
    <location>
        <position position="165"/>
    </location>
    <ligand>
        <name>glyoxylate</name>
        <dbReference type="ChEBI" id="CHEBI:36655"/>
    </ligand>
</feature>
<feature type="active site" description="Proton acceptor" evidence="7">
    <location>
        <position position="255"/>
    </location>
</feature>
<dbReference type="InterPro" id="IPR037396">
    <property type="entry name" value="FMN_HAD"/>
</dbReference>
<proteinExistence type="inferred from homology"/>